<proteinExistence type="predicted"/>
<keyword evidence="4" id="KW-1185">Reference proteome</keyword>
<name>A0ABX8RAY7_9CLOT</name>
<evidence type="ECO:0000256" key="1">
    <source>
        <dbReference type="SAM" id="Coils"/>
    </source>
</evidence>
<feature type="domain" description="Transposase TnpC homeodomain" evidence="2">
    <location>
        <begin position="36"/>
        <end position="104"/>
    </location>
</feature>
<feature type="coiled-coil region" evidence="1">
    <location>
        <begin position="11"/>
        <end position="38"/>
    </location>
</feature>
<evidence type="ECO:0000313" key="3">
    <source>
        <dbReference type="EMBL" id="QXM06225.1"/>
    </source>
</evidence>
<dbReference type="InterPro" id="IPR024463">
    <property type="entry name" value="Transposase_TnpC_homeodom"/>
</dbReference>
<evidence type="ECO:0000313" key="4">
    <source>
        <dbReference type="Proteomes" id="UP000886818"/>
    </source>
</evidence>
<reference evidence="3" key="1">
    <citation type="submission" date="2021-07" db="EMBL/GenBank/DDBJ databases">
        <title>Complete genome sequence of Crassaminicella sp. 143-21, isolated from a deep-sea hydrothermal vent.</title>
        <authorList>
            <person name="Li X."/>
        </authorList>
    </citation>
    <scope>NUCLEOTIDE SEQUENCE</scope>
    <source>
        <strain evidence="3">143-21</strain>
    </source>
</reference>
<accession>A0ABX8RAY7</accession>
<organism evidence="3 4">
    <name type="scientific">Crassaminicella indica</name>
    <dbReference type="NCBI Taxonomy" id="2855394"/>
    <lineage>
        <taxon>Bacteria</taxon>
        <taxon>Bacillati</taxon>
        <taxon>Bacillota</taxon>
        <taxon>Clostridia</taxon>
        <taxon>Eubacteriales</taxon>
        <taxon>Clostridiaceae</taxon>
        <taxon>Crassaminicella</taxon>
    </lineage>
</organism>
<protein>
    <recommendedName>
        <fullName evidence="2">Transposase TnpC homeodomain domain-containing protein</fullName>
    </recommendedName>
</protein>
<keyword evidence="1" id="KW-0175">Coiled coil</keyword>
<dbReference type="RefSeq" id="WP_218282921.1">
    <property type="nucleotide sequence ID" value="NZ_CP078093.1"/>
</dbReference>
<sequence length="154" mass="17767">MSDLFNKNQLDEKTKELISKMEKEIANLKNELFYFKNQILNKNRKIFGSSSEQTSSMQISIFDEAEKFSNLKIEEPTIEEITYKKNKPSKNIGKKDNLANLEKVVLEHKLDENEQVCEKCSSNLVVIGKKSKEILKIIPAKICGFINLQVKKPQ</sequence>
<dbReference type="EMBL" id="CP078093">
    <property type="protein sequence ID" value="QXM06225.1"/>
    <property type="molecule type" value="Genomic_DNA"/>
</dbReference>
<dbReference type="Proteomes" id="UP000886818">
    <property type="component" value="Chromosome"/>
</dbReference>
<gene>
    <name evidence="3" type="ORF">KVH43_12905</name>
</gene>
<evidence type="ECO:0000259" key="2">
    <source>
        <dbReference type="Pfam" id="PF13007"/>
    </source>
</evidence>
<dbReference type="Pfam" id="PF13007">
    <property type="entry name" value="LZ_Tnp_IS66"/>
    <property type="match status" value="1"/>
</dbReference>